<dbReference type="Pfam" id="PF00005">
    <property type="entry name" value="ABC_tran"/>
    <property type="match status" value="1"/>
</dbReference>
<gene>
    <name evidence="11" type="ORF">E6L36_02490</name>
    <name evidence="10" type="ORF">H0N82_11510</name>
</gene>
<dbReference type="EMBL" id="SSHM01000001">
    <property type="protein sequence ID" value="THC79373.1"/>
    <property type="molecule type" value="Genomic_DNA"/>
</dbReference>
<evidence type="ECO:0000256" key="3">
    <source>
        <dbReference type="ARBA" id="ARBA00022741"/>
    </source>
</evidence>
<keyword evidence="3" id="KW-0547">Nucleotide-binding</keyword>
<dbReference type="PANTHER" id="PTHR43394:SF1">
    <property type="entry name" value="ATP-BINDING CASSETTE SUB-FAMILY B MEMBER 10, MITOCHONDRIAL"/>
    <property type="match status" value="1"/>
</dbReference>
<keyword evidence="5 7" id="KW-1133">Transmembrane helix</keyword>
<feature type="transmembrane region" description="Helical" evidence="7">
    <location>
        <begin position="270"/>
        <end position="292"/>
    </location>
</feature>
<evidence type="ECO:0000256" key="5">
    <source>
        <dbReference type="ARBA" id="ARBA00022989"/>
    </source>
</evidence>
<dbReference type="InterPro" id="IPR011527">
    <property type="entry name" value="ABC1_TM_dom"/>
</dbReference>
<evidence type="ECO:0000256" key="7">
    <source>
        <dbReference type="SAM" id="Phobius"/>
    </source>
</evidence>
<evidence type="ECO:0000259" key="8">
    <source>
        <dbReference type="PROSITE" id="PS50893"/>
    </source>
</evidence>
<dbReference type="Gene3D" id="1.20.1560.10">
    <property type="entry name" value="ABC transporter type 1, transmembrane domain"/>
    <property type="match status" value="1"/>
</dbReference>
<dbReference type="Proteomes" id="UP000307517">
    <property type="component" value="Unassembled WGS sequence"/>
</dbReference>
<dbReference type="PROSITE" id="PS50929">
    <property type="entry name" value="ABC_TM1F"/>
    <property type="match status" value="1"/>
</dbReference>
<feature type="transmembrane region" description="Helical" evidence="7">
    <location>
        <begin position="65"/>
        <end position="83"/>
    </location>
</feature>
<dbReference type="EMBL" id="JACCKI010000010">
    <property type="protein sequence ID" value="NZA05692.1"/>
    <property type="molecule type" value="Genomic_DNA"/>
</dbReference>
<evidence type="ECO:0000313" key="13">
    <source>
        <dbReference type="Proteomes" id="UP000552935"/>
    </source>
</evidence>
<dbReference type="CDD" id="cd03228">
    <property type="entry name" value="ABCC_MRP_Like"/>
    <property type="match status" value="1"/>
</dbReference>
<evidence type="ECO:0000313" key="10">
    <source>
        <dbReference type="EMBL" id="NZA05692.1"/>
    </source>
</evidence>
<dbReference type="SMART" id="SM00382">
    <property type="entry name" value="AAA"/>
    <property type="match status" value="1"/>
</dbReference>
<dbReference type="GO" id="GO:0015421">
    <property type="term" value="F:ABC-type oligopeptide transporter activity"/>
    <property type="evidence" value="ECO:0007669"/>
    <property type="project" value="TreeGrafter"/>
</dbReference>
<proteinExistence type="predicted"/>
<feature type="transmembrane region" description="Helical" evidence="7">
    <location>
        <begin position="174"/>
        <end position="196"/>
    </location>
</feature>
<evidence type="ECO:0000256" key="4">
    <source>
        <dbReference type="ARBA" id="ARBA00022840"/>
    </source>
</evidence>
<reference evidence="11 12" key="1">
    <citation type="submission" date="2019-04" db="EMBL/GenBank/DDBJ databases">
        <title>Genome Announcement to Ensure Probiotic Safety of Lactobacillus rhamnosus UBLR-58.</title>
        <authorList>
            <person name="Sulthana A."/>
            <person name="Lakshmi S.G."/>
            <person name="Madempudi R.S."/>
        </authorList>
    </citation>
    <scope>NUCLEOTIDE SEQUENCE [LARGE SCALE GENOMIC DNA]</scope>
    <source>
        <strain evidence="11 12">UBLR-58</strain>
    </source>
</reference>
<dbReference type="GO" id="GO:0005886">
    <property type="term" value="C:plasma membrane"/>
    <property type="evidence" value="ECO:0007669"/>
    <property type="project" value="UniProtKB-SubCell"/>
</dbReference>
<evidence type="ECO:0000256" key="6">
    <source>
        <dbReference type="ARBA" id="ARBA00023136"/>
    </source>
</evidence>
<accession>A0A508YZE1</accession>
<dbReference type="Gene3D" id="3.40.50.300">
    <property type="entry name" value="P-loop containing nucleotide triphosphate hydrolases"/>
    <property type="match status" value="1"/>
</dbReference>
<dbReference type="AlphaFoldDB" id="A0A508YZE1"/>
<feature type="transmembrane region" description="Helical" evidence="7">
    <location>
        <begin position="25"/>
        <end position="45"/>
    </location>
</feature>
<dbReference type="GO" id="GO:0016887">
    <property type="term" value="F:ATP hydrolysis activity"/>
    <property type="evidence" value="ECO:0007669"/>
    <property type="project" value="InterPro"/>
</dbReference>
<feature type="transmembrane region" description="Helical" evidence="7">
    <location>
        <begin position="146"/>
        <end position="168"/>
    </location>
</feature>
<dbReference type="SUPFAM" id="SSF52540">
    <property type="entry name" value="P-loop containing nucleoside triphosphate hydrolases"/>
    <property type="match status" value="1"/>
</dbReference>
<comment type="caution">
    <text evidence="10">The sequence shown here is derived from an EMBL/GenBank/DDBJ whole genome shotgun (WGS) entry which is preliminary data.</text>
</comment>
<name>A0A508YZE1_LACRH</name>
<feature type="transmembrane region" description="Helical" evidence="7">
    <location>
        <begin position="304"/>
        <end position="322"/>
    </location>
</feature>
<keyword evidence="4 10" id="KW-0067">ATP-binding</keyword>
<evidence type="ECO:0000256" key="2">
    <source>
        <dbReference type="ARBA" id="ARBA00022692"/>
    </source>
</evidence>
<dbReference type="PANTHER" id="PTHR43394">
    <property type="entry name" value="ATP-DEPENDENT PERMEASE MDL1, MITOCHONDRIAL"/>
    <property type="match status" value="1"/>
</dbReference>
<evidence type="ECO:0000259" key="9">
    <source>
        <dbReference type="PROSITE" id="PS50929"/>
    </source>
</evidence>
<organism evidence="10 13">
    <name type="scientific">Lacticaseibacillus rhamnosus</name>
    <name type="common">Lactobacillus rhamnosus</name>
    <dbReference type="NCBI Taxonomy" id="47715"/>
    <lineage>
        <taxon>Bacteria</taxon>
        <taxon>Bacillati</taxon>
        <taxon>Bacillota</taxon>
        <taxon>Bacilli</taxon>
        <taxon>Lactobacillales</taxon>
        <taxon>Lactobacillaceae</taxon>
        <taxon>Lacticaseibacillus</taxon>
    </lineage>
</organism>
<dbReference type="GO" id="GO:0005524">
    <property type="term" value="F:ATP binding"/>
    <property type="evidence" value="ECO:0007669"/>
    <property type="project" value="UniProtKB-KW"/>
</dbReference>
<dbReference type="InterPro" id="IPR003439">
    <property type="entry name" value="ABC_transporter-like_ATP-bd"/>
</dbReference>
<dbReference type="InterPro" id="IPR036640">
    <property type="entry name" value="ABC1_TM_sf"/>
</dbReference>
<dbReference type="InterPro" id="IPR003593">
    <property type="entry name" value="AAA+_ATPase"/>
</dbReference>
<feature type="domain" description="ABC transmembrane type-1" evidence="9">
    <location>
        <begin position="139"/>
        <end position="327"/>
    </location>
</feature>
<dbReference type="PROSITE" id="PS50893">
    <property type="entry name" value="ABC_TRANSPORTER_2"/>
    <property type="match status" value="1"/>
</dbReference>
<reference evidence="10 13" key="2">
    <citation type="submission" date="2020-07" db="EMBL/GenBank/DDBJ databases">
        <title>Organ Donor 1.</title>
        <authorList>
            <person name="Marsh A.J."/>
            <person name="Azcarate-Peril M.A."/>
        </authorList>
    </citation>
    <scope>NUCLEOTIDE SEQUENCE [LARGE SCALE GENOMIC DNA]</scope>
    <source>
        <strain evidence="10 13">AMC0712</strain>
    </source>
</reference>
<keyword evidence="6 7" id="KW-0472">Membrane</keyword>
<evidence type="ECO:0000313" key="11">
    <source>
        <dbReference type="EMBL" id="THC79373.1"/>
    </source>
</evidence>
<keyword evidence="2 7" id="KW-0812">Transmembrane</keyword>
<dbReference type="InterPro" id="IPR027417">
    <property type="entry name" value="P-loop_NTPase"/>
</dbReference>
<dbReference type="Proteomes" id="UP000552935">
    <property type="component" value="Unassembled WGS sequence"/>
</dbReference>
<sequence>MKQLKDQLQEALATGRLIARFGKSLFVLAVFTSTLNAIAPLLIILGNTQIINAILAGHLETVPTLIGYFYGMAGGAYLMAVCIQRYLEVKTLQANEQLKLAMYEAWEQVDFQTLETQRYFAKMMKSEASFRYSGGIPVFFSQLQNLIQGVVTVIVGLGLISWLVVAGTTRSQEITAVVLVTVLTLFLGEALLIHVYQSLTRTSFKLFKDLMGLERKMNYFLMNVVNAYEGLKSIKMWGLGTPIQQRYRATWTEEKTANHKLVVNDSGSQMITALMAAFATMALFLLIVFKIYRGLLPVGQLNTLFGSVVQMTSAASLIVATWQRFLRFENQMGYVNEILTTNGQTTTPTSETPPVQRQNTIVFDHVSFAYPDGEEVLHDISFTLDLTGVTALIGVNGSGKTTLVKLLLGLYQPTAGKILFNGHDIAEISAAAYLGLFKVVFQDYAIFDFTIAENITASTQPDTDRLAQVMAANGIDSLVAHLPKQAATEIGSYQQDNFQPSGGQRQQLAVARAQYKRGIYQILDEPSAAMDPLKELALFTKIKRLSKETPSLFITHRIGAVTLANQIILLKAGRIDDIGTREELLQRSAYFRELWQSQAELYGDVHVLRDR</sequence>
<protein>
    <submittedName>
        <fullName evidence="10">ABC transporter ATP-binding protein</fullName>
    </submittedName>
</protein>
<evidence type="ECO:0000313" key="12">
    <source>
        <dbReference type="Proteomes" id="UP000307517"/>
    </source>
</evidence>
<dbReference type="InterPro" id="IPR039421">
    <property type="entry name" value="Type_1_exporter"/>
</dbReference>
<dbReference type="SUPFAM" id="SSF90123">
    <property type="entry name" value="ABC transporter transmembrane region"/>
    <property type="match status" value="1"/>
</dbReference>
<comment type="subcellular location">
    <subcellularLocation>
        <location evidence="1">Cell membrane</location>
        <topology evidence="1">Multi-pass membrane protein</topology>
    </subcellularLocation>
</comment>
<dbReference type="RefSeq" id="WP_015764721.1">
    <property type="nucleotide sequence ID" value="NZ_CABFNI010000016.1"/>
</dbReference>
<evidence type="ECO:0000256" key="1">
    <source>
        <dbReference type="ARBA" id="ARBA00004651"/>
    </source>
</evidence>
<feature type="domain" description="ABC transporter" evidence="8">
    <location>
        <begin position="361"/>
        <end position="597"/>
    </location>
</feature>